<evidence type="ECO:0000256" key="1">
    <source>
        <dbReference type="ARBA" id="ARBA00012162"/>
    </source>
</evidence>
<dbReference type="NCBIfam" id="TIGR01469">
    <property type="entry name" value="cobA_cysG_Cterm"/>
    <property type="match status" value="1"/>
</dbReference>
<dbReference type="CDD" id="cd11642">
    <property type="entry name" value="SUMT"/>
    <property type="match status" value="1"/>
</dbReference>
<organism evidence="7 8">
    <name type="scientific">Tessaracoccus rhinocerotis</name>
    <dbReference type="NCBI Taxonomy" id="1689449"/>
    <lineage>
        <taxon>Bacteria</taxon>
        <taxon>Bacillati</taxon>
        <taxon>Actinomycetota</taxon>
        <taxon>Actinomycetes</taxon>
        <taxon>Propionibacteriales</taxon>
        <taxon>Propionibacteriaceae</taxon>
        <taxon>Tessaracoccus</taxon>
    </lineage>
</organism>
<evidence type="ECO:0000256" key="3">
    <source>
        <dbReference type="ARBA" id="ARBA00022679"/>
    </source>
</evidence>
<accession>A0A553K622</accession>
<keyword evidence="3 7" id="KW-0808">Transferase</keyword>
<proteinExistence type="predicted"/>
<evidence type="ECO:0000313" key="8">
    <source>
        <dbReference type="Proteomes" id="UP000317638"/>
    </source>
</evidence>
<dbReference type="InterPro" id="IPR014776">
    <property type="entry name" value="4pyrrole_Mease_sub2"/>
</dbReference>
<dbReference type="InterPro" id="IPR050161">
    <property type="entry name" value="Siro_Cobalamin_biosynth"/>
</dbReference>
<keyword evidence="8" id="KW-1185">Reference proteome</keyword>
<dbReference type="InterPro" id="IPR000878">
    <property type="entry name" value="4pyrrol_Mease"/>
</dbReference>
<dbReference type="PANTHER" id="PTHR45790">
    <property type="entry name" value="SIROHEME SYNTHASE-RELATED"/>
    <property type="match status" value="1"/>
</dbReference>
<dbReference type="PANTHER" id="PTHR45790:SF3">
    <property type="entry name" value="S-ADENOSYL-L-METHIONINE-DEPENDENT UROPORPHYRINOGEN III METHYLTRANSFERASE, CHLOROPLASTIC"/>
    <property type="match status" value="1"/>
</dbReference>
<dbReference type="EC" id="2.1.1.107" evidence="1"/>
<evidence type="ECO:0000256" key="2">
    <source>
        <dbReference type="ARBA" id="ARBA00022603"/>
    </source>
</evidence>
<feature type="domain" description="Tetrapyrrole methylase" evidence="6">
    <location>
        <begin position="9"/>
        <end position="221"/>
    </location>
</feature>
<dbReference type="Gene3D" id="3.40.1010.10">
    <property type="entry name" value="Cobalt-precorrin-4 Transmethylase, Domain 1"/>
    <property type="match status" value="1"/>
</dbReference>
<dbReference type="InterPro" id="IPR014777">
    <property type="entry name" value="4pyrrole_Mease_sub1"/>
</dbReference>
<dbReference type="GO" id="GO:0032259">
    <property type="term" value="P:methylation"/>
    <property type="evidence" value="ECO:0007669"/>
    <property type="project" value="UniProtKB-KW"/>
</dbReference>
<dbReference type="FunFam" id="3.30.950.10:FF:000001">
    <property type="entry name" value="Siroheme synthase"/>
    <property type="match status" value="1"/>
</dbReference>
<dbReference type="InterPro" id="IPR035996">
    <property type="entry name" value="4pyrrol_Methylase_sf"/>
</dbReference>
<comment type="caution">
    <text evidence="7">The sequence shown here is derived from an EMBL/GenBank/DDBJ whole genome shotgun (WGS) entry which is preliminary data.</text>
</comment>
<dbReference type="Gene3D" id="3.30.950.10">
    <property type="entry name" value="Methyltransferase, Cobalt-precorrin-4 Transmethylase, Domain 2"/>
    <property type="match status" value="1"/>
</dbReference>
<dbReference type="EMBL" id="VKKG01000001">
    <property type="protein sequence ID" value="TRY20154.1"/>
    <property type="molecule type" value="Genomic_DNA"/>
</dbReference>
<evidence type="ECO:0000313" key="7">
    <source>
        <dbReference type="EMBL" id="TRY20154.1"/>
    </source>
</evidence>
<keyword evidence="2 7" id="KW-0489">Methyltransferase</keyword>
<dbReference type="OrthoDB" id="9815856at2"/>
<evidence type="ECO:0000256" key="5">
    <source>
        <dbReference type="ARBA" id="ARBA00023244"/>
    </source>
</evidence>
<evidence type="ECO:0000256" key="4">
    <source>
        <dbReference type="ARBA" id="ARBA00022691"/>
    </source>
</evidence>
<sequence>MRFEILPGTVTLVGGGPGDPGLITVAGLEAIRQADVLLHDRLGPVELIAEAPEGAEVVNVGKIPHGHFTPQEEINRLLVEHARAGRRVVRLKGGDNYVFGRGGEEWQHCAAAGIPVRVVPGVTSAVSVPAVAGIPVTHRSLAQGFCVVSGHVAPSDPRSTVDWAALAASGLTLVILMGVKQLGVIAEALVAGGLPPSTPAAVVEDGTTPGQRVIRGTLADVADRTAASDVRPPAIVVVGDVAGLDLSVGAHPH</sequence>
<keyword evidence="5" id="KW-0627">Porphyrin biosynthesis</keyword>
<dbReference type="InterPro" id="IPR006366">
    <property type="entry name" value="CobA/CysG_C"/>
</dbReference>
<dbReference type="RefSeq" id="WP_143937238.1">
    <property type="nucleotide sequence ID" value="NZ_VKKG01000001.1"/>
</dbReference>
<dbReference type="SUPFAM" id="SSF53790">
    <property type="entry name" value="Tetrapyrrole methylase"/>
    <property type="match status" value="1"/>
</dbReference>
<dbReference type="Pfam" id="PF00590">
    <property type="entry name" value="TP_methylase"/>
    <property type="match status" value="1"/>
</dbReference>
<protein>
    <recommendedName>
        <fullName evidence="1">uroporphyrinogen-III C-methyltransferase</fullName>
        <ecNumber evidence="1">2.1.1.107</ecNumber>
    </recommendedName>
</protein>
<dbReference type="GO" id="GO:0004851">
    <property type="term" value="F:uroporphyrin-III C-methyltransferase activity"/>
    <property type="evidence" value="ECO:0007669"/>
    <property type="project" value="UniProtKB-EC"/>
</dbReference>
<dbReference type="GO" id="GO:0019354">
    <property type="term" value="P:siroheme biosynthetic process"/>
    <property type="evidence" value="ECO:0007669"/>
    <property type="project" value="InterPro"/>
</dbReference>
<evidence type="ECO:0000259" key="6">
    <source>
        <dbReference type="Pfam" id="PF00590"/>
    </source>
</evidence>
<gene>
    <name evidence="7" type="primary">cobA</name>
    <name evidence="7" type="ORF">FOJ82_04640</name>
</gene>
<dbReference type="NCBIfam" id="NF004790">
    <property type="entry name" value="PRK06136.1"/>
    <property type="match status" value="1"/>
</dbReference>
<dbReference type="AlphaFoldDB" id="A0A553K622"/>
<reference evidence="7 8" key="1">
    <citation type="submission" date="2019-07" db="EMBL/GenBank/DDBJ databases">
        <authorList>
            <person name="Zhou L.-Y."/>
        </authorList>
    </citation>
    <scope>NUCLEOTIDE SEQUENCE [LARGE SCALE GENOMIC DNA]</scope>
    <source>
        <strain evidence="7 8">YIM 101269</strain>
    </source>
</reference>
<dbReference type="Proteomes" id="UP000317638">
    <property type="component" value="Unassembled WGS sequence"/>
</dbReference>
<dbReference type="FunFam" id="3.40.1010.10:FF:000001">
    <property type="entry name" value="Siroheme synthase"/>
    <property type="match status" value="1"/>
</dbReference>
<name>A0A553K622_9ACTN</name>
<keyword evidence="4" id="KW-0949">S-adenosyl-L-methionine</keyword>